<keyword evidence="3" id="KW-1185">Reference proteome</keyword>
<evidence type="ECO:0000256" key="1">
    <source>
        <dbReference type="SAM" id="MobiDB-lite"/>
    </source>
</evidence>
<feature type="region of interest" description="Disordered" evidence="1">
    <location>
        <begin position="621"/>
        <end position="650"/>
    </location>
</feature>
<dbReference type="WBParaSite" id="L893_g15820.t1">
    <property type="protein sequence ID" value="L893_g15820.t1"/>
    <property type="gene ID" value="L893_g15820"/>
</dbReference>
<feature type="region of interest" description="Disordered" evidence="1">
    <location>
        <begin position="516"/>
        <end position="546"/>
    </location>
</feature>
<feature type="region of interest" description="Disordered" evidence="1">
    <location>
        <begin position="371"/>
        <end position="418"/>
    </location>
</feature>
<feature type="domain" description="Homeobox" evidence="2">
    <location>
        <begin position="461"/>
        <end position="525"/>
    </location>
</feature>
<dbReference type="InterPro" id="IPR001356">
    <property type="entry name" value="HD"/>
</dbReference>
<dbReference type="AlphaFoldDB" id="A0A1I7YFJ9"/>
<dbReference type="Proteomes" id="UP000095287">
    <property type="component" value="Unplaced"/>
</dbReference>
<sequence length="650" mass="69196">MPYEPSVTSQSSAPSQGCRLQALAAVCCDMLSMGEGGPTVAAASLTIDQPEGARDPTDQPGETPAAAAQSGDPANQHVIDGDQDKVRAAADQHVMKQEVTPVEANLGNVRHDVVGIVEAKPTVWNHVSKAEPAVLFTPANTPITLPNFLELSAQLSTQIANLSLNASPNNSNPTSTPPFANLCTPSPLKTPLYTPFSSPPQVYPSLYGSPNGLPSVNTFPAVNPYFANVMSTTLCNSFPAVPSGFPPGITPNPLYPAITNPVNIGNPTFLSAQTAFTPYNMAGLAYSSESIQTTTAAPSTYLPYSNLSQPYPLIAEGSYVSSQLNTLGAVPSDRSLIGAPAPPYGFPFGFASNSVFPNSVNPVHMATPNSSHLSSALAPTPPAVVPPPMPRSRKRKPMQVLSPASAAKSAVLERNDSPEEIAKRKAAEALVDLCGEPTDMDSSPMQGALGAVEPVAARVAKKEPRSRRFTSEELAVLNNCFQRCGSIVPEMMQQQLAASLDAKVERIAAFFASKNKRMKAQEGKATNGRRGRRRTLPYASPPVHRAPLVFGAPSQDPLQRLALSQSWKPMQNVAGKSNGVHKQEDVSGEEPNKKKAFFMQNTDGVITDKQLLALAAYKADKKAREESEDKKETGEMPGQRDEIYEGRFNV</sequence>
<evidence type="ECO:0000313" key="4">
    <source>
        <dbReference type="WBParaSite" id="L893_g15820.t1"/>
    </source>
</evidence>
<evidence type="ECO:0000313" key="3">
    <source>
        <dbReference type="Proteomes" id="UP000095287"/>
    </source>
</evidence>
<accession>A0A1I7YFJ9</accession>
<reference evidence="4" key="1">
    <citation type="submission" date="2016-11" db="UniProtKB">
        <authorList>
            <consortium name="WormBaseParasite"/>
        </authorList>
    </citation>
    <scope>IDENTIFICATION</scope>
</reference>
<name>A0A1I7YFJ9_9BILA</name>
<organism evidence="3 4">
    <name type="scientific">Steinernema glaseri</name>
    <dbReference type="NCBI Taxonomy" id="37863"/>
    <lineage>
        <taxon>Eukaryota</taxon>
        <taxon>Metazoa</taxon>
        <taxon>Ecdysozoa</taxon>
        <taxon>Nematoda</taxon>
        <taxon>Chromadorea</taxon>
        <taxon>Rhabditida</taxon>
        <taxon>Tylenchina</taxon>
        <taxon>Panagrolaimomorpha</taxon>
        <taxon>Strongyloidoidea</taxon>
        <taxon>Steinernematidae</taxon>
        <taxon>Steinernema</taxon>
    </lineage>
</organism>
<dbReference type="Gene3D" id="1.10.10.60">
    <property type="entry name" value="Homeodomain-like"/>
    <property type="match status" value="1"/>
</dbReference>
<feature type="region of interest" description="Disordered" evidence="1">
    <location>
        <begin position="50"/>
        <end position="79"/>
    </location>
</feature>
<dbReference type="CDD" id="cd00086">
    <property type="entry name" value="homeodomain"/>
    <property type="match status" value="1"/>
</dbReference>
<evidence type="ECO:0000259" key="2">
    <source>
        <dbReference type="SMART" id="SM00389"/>
    </source>
</evidence>
<protein>
    <submittedName>
        <fullName evidence="4">Homeobox domain-containing protein</fullName>
    </submittedName>
</protein>
<dbReference type="SMART" id="SM00389">
    <property type="entry name" value="HOX"/>
    <property type="match status" value="1"/>
</dbReference>
<feature type="compositionally biased region" description="Pro residues" evidence="1">
    <location>
        <begin position="379"/>
        <end position="390"/>
    </location>
</feature>
<dbReference type="GO" id="GO:0003677">
    <property type="term" value="F:DNA binding"/>
    <property type="evidence" value="ECO:0007669"/>
    <property type="project" value="InterPro"/>
</dbReference>
<proteinExistence type="predicted"/>